<dbReference type="EMBL" id="JABFTP020000021">
    <property type="protein sequence ID" value="KAL3270027.1"/>
    <property type="molecule type" value="Genomic_DNA"/>
</dbReference>
<keyword evidence="3" id="KW-1185">Reference proteome</keyword>
<organism evidence="2 3">
    <name type="scientific">Cryptolaemus montrouzieri</name>
    <dbReference type="NCBI Taxonomy" id="559131"/>
    <lineage>
        <taxon>Eukaryota</taxon>
        <taxon>Metazoa</taxon>
        <taxon>Ecdysozoa</taxon>
        <taxon>Arthropoda</taxon>
        <taxon>Hexapoda</taxon>
        <taxon>Insecta</taxon>
        <taxon>Pterygota</taxon>
        <taxon>Neoptera</taxon>
        <taxon>Endopterygota</taxon>
        <taxon>Coleoptera</taxon>
        <taxon>Polyphaga</taxon>
        <taxon>Cucujiformia</taxon>
        <taxon>Coccinelloidea</taxon>
        <taxon>Coccinellidae</taxon>
        <taxon>Scymninae</taxon>
        <taxon>Scymnini</taxon>
        <taxon>Cryptolaemus</taxon>
    </lineage>
</organism>
<feature type="region of interest" description="Disordered" evidence="1">
    <location>
        <begin position="65"/>
        <end position="96"/>
    </location>
</feature>
<evidence type="ECO:0000256" key="1">
    <source>
        <dbReference type="SAM" id="MobiDB-lite"/>
    </source>
</evidence>
<name>A0ABD2MUV7_9CUCU</name>
<feature type="compositionally biased region" description="Basic and acidic residues" evidence="1">
    <location>
        <begin position="74"/>
        <end position="90"/>
    </location>
</feature>
<reference evidence="2 3" key="1">
    <citation type="journal article" date="2021" name="BMC Biol.">
        <title>Horizontally acquired antibacterial genes associated with adaptive radiation of ladybird beetles.</title>
        <authorList>
            <person name="Li H.S."/>
            <person name="Tang X.F."/>
            <person name="Huang Y.H."/>
            <person name="Xu Z.Y."/>
            <person name="Chen M.L."/>
            <person name="Du X.Y."/>
            <person name="Qiu B.Y."/>
            <person name="Chen P.T."/>
            <person name="Zhang W."/>
            <person name="Slipinski A."/>
            <person name="Escalona H.E."/>
            <person name="Waterhouse R.M."/>
            <person name="Zwick A."/>
            <person name="Pang H."/>
        </authorList>
    </citation>
    <scope>NUCLEOTIDE SEQUENCE [LARGE SCALE GENOMIC DNA]</scope>
    <source>
        <strain evidence="2">SYSU2018</strain>
    </source>
</reference>
<sequence>MSWNTHQFIAGSLTFGHCPDKNVTQVAKSYASVSGSCQKTRYTIKTRSKKPRIPPDDEHEWITVKGKRSTSSALRERPSPVRGTNDKEISLKTATK</sequence>
<proteinExistence type="predicted"/>
<dbReference type="AlphaFoldDB" id="A0ABD2MUV7"/>
<evidence type="ECO:0000313" key="3">
    <source>
        <dbReference type="Proteomes" id="UP001516400"/>
    </source>
</evidence>
<protein>
    <submittedName>
        <fullName evidence="2">Uncharacterized protein</fullName>
    </submittedName>
</protein>
<evidence type="ECO:0000313" key="2">
    <source>
        <dbReference type="EMBL" id="KAL3270027.1"/>
    </source>
</evidence>
<gene>
    <name evidence="2" type="ORF">HHI36_009083</name>
</gene>
<comment type="caution">
    <text evidence="2">The sequence shown here is derived from an EMBL/GenBank/DDBJ whole genome shotgun (WGS) entry which is preliminary data.</text>
</comment>
<accession>A0ABD2MUV7</accession>
<dbReference type="Proteomes" id="UP001516400">
    <property type="component" value="Unassembled WGS sequence"/>
</dbReference>